<accession>A0ABW8PWN7</accession>
<gene>
    <name evidence="1" type="ORF">V6U78_06605</name>
</gene>
<name>A0ABW8PWN7_9GAMM</name>
<keyword evidence="2" id="KW-1185">Reference proteome</keyword>
<protein>
    <submittedName>
        <fullName evidence="1">Uncharacterized protein</fullName>
    </submittedName>
</protein>
<dbReference type="RefSeq" id="WP_405338672.1">
    <property type="nucleotide sequence ID" value="NZ_JBANFI010000003.1"/>
</dbReference>
<evidence type="ECO:0000313" key="1">
    <source>
        <dbReference type="EMBL" id="MFK7160705.1"/>
    </source>
</evidence>
<comment type="caution">
    <text evidence="1">The sequence shown here is derived from an EMBL/GenBank/DDBJ whole genome shotgun (WGS) entry which is preliminary data.</text>
</comment>
<reference evidence="1 2" key="1">
    <citation type="submission" date="2024-02" db="EMBL/GenBank/DDBJ databases">
        <title>Marinospirillum sp. MEB 164 isolated from Lonar lake sediment.</title>
        <authorList>
            <person name="Joshi A."/>
            <person name="Thite S."/>
        </authorList>
    </citation>
    <scope>NUCLEOTIDE SEQUENCE [LARGE SCALE GENOMIC DNA]</scope>
    <source>
        <strain evidence="1 2">MEB164</strain>
    </source>
</reference>
<sequence length="125" mass="14650">MKSAELVVPERLPTYWKAKVALSDAPRPQLFWAYTQSLGLKDVRFQCEKKLRARQSIRLIVQAIHNGQRQQLQLQGQVSSVVLLSCGTLYGIEMTLSHTRHEDQEFIWRYLNERQNMKLSYSHYA</sequence>
<dbReference type="Proteomes" id="UP001621714">
    <property type="component" value="Unassembled WGS sequence"/>
</dbReference>
<dbReference type="EMBL" id="JBANFI010000003">
    <property type="protein sequence ID" value="MFK7160705.1"/>
    <property type="molecule type" value="Genomic_DNA"/>
</dbReference>
<proteinExistence type="predicted"/>
<evidence type="ECO:0000313" key="2">
    <source>
        <dbReference type="Proteomes" id="UP001621714"/>
    </source>
</evidence>
<organism evidence="1 2">
    <name type="scientific">Marinospirillum alkalitolerans</name>
    <dbReference type="NCBI Taxonomy" id="3123374"/>
    <lineage>
        <taxon>Bacteria</taxon>
        <taxon>Pseudomonadati</taxon>
        <taxon>Pseudomonadota</taxon>
        <taxon>Gammaproteobacteria</taxon>
        <taxon>Oceanospirillales</taxon>
        <taxon>Oceanospirillaceae</taxon>
        <taxon>Marinospirillum</taxon>
    </lineage>
</organism>